<gene>
    <name evidence="1" type="ordered locus">Mnod_3225</name>
</gene>
<evidence type="ECO:0000313" key="2">
    <source>
        <dbReference type="Proteomes" id="UP000008207"/>
    </source>
</evidence>
<dbReference type="AlphaFoldDB" id="B8IKW2"/>
<organism evidence="1 2">
    <name type="scientific">Methylobacterium nodulans (strain LMG 21967 / CNCM I-2342 / ORS 2060)</name>
    <dbReference type="NCBI Taxonomy" id="460265"/>
    <lineage>
        <taxon>Bacteria</taxon>
        <taxon>Pseudomonadati</taxon>
        <taxon>Pseudomonadota</taxon>
        <taxon>Alphaproteobacteria</taxon>
        <taxon>Hyphomicrobiales</taxon>
        <taxon>Methylobacteriaceae</taxon>
        <taxon>Methylobacterium</taxon>
    </lineage>
</organism>
<dbReference type="RefSeq" id="WP_015929814.1">
    <property type="nucleotide sequence ID" value="NC_011894.1"/>
</dbReference>
<proteinExistence type="predicted"/>
<keyword evidence="2" id="KW-1185">Reference proteome</keyword>
<dbReference type="EMBL" id="CP001349">
    <property type="protein sequence ID" value="ACL58150.1"/>
    <property type="molecule type" value="Genomic_DNA"/>
</dbReference>
<dbReference type="OrthoDB" id="8689083at2"/>
<dbReference type="Proteomes" id="UP000008207">
    <property type="component" value="Chromosome"/>
</dbReference>
<protein>
    <submittedName>
        <fullName evidence="1">Uncharacterized protein</fullName>
    </submittedName>
</protein>
<accession>B8IKW2</accession>
<reference evidence="1 2" key="1">
    <citation type="submission" date="2009-01" db="EMBL/GenBank/DDBJ databases">
        <title>Complete sequence of chromosome of Methylobacterium nodulans ORS 2060.</title>
        <authorList>
            <consortium name="US DOE Joint Genome Institute"/>
            <person name="Lucas S."/>
            <person name="Copeland A."/>
            <person name="Lapidus A."/>
            <person name="Glavina del Rio T."/>
            <person name="Dalin E."/>
            <person name="Tice H."/>
            <person name="Bruce D."/>
            <person name="Goodwin L."/>
            <person name="Pitluck S."/>
            <person name="Sims D."/>
            <person name="Brettin T."/>
            <person name="Detter J.C."/>
            <person name="Han C."/>
            <person name="Larimer F."/>
            <person name="Land M."/>
            <person name="Hauser L."/>
            <person name="Kyrpides N."/>
            <person name="Ivanova N."/>
            <person name="Marx C.J."/>
            <person name="Richardson P."/>
        </authorList>
    </citation>
    <scope>NUCLEOTIDE SEQUENCE [LARGE SCALE GENOMIC DNA]</scope>
    <source>
        <strain evidence="2">LMG 21967 / CNCM I-2342 / ORS 2060</strain>
    </source>
</reference>
<evidence type="ECO:0000313" key="1">
    <source>
        <dbReference type="EMBL" id="ACL58150.1"/>
    </source>
</evidence>
<dbReference type="HOGENOM" id="CLU_2220050_0_0_5"/>
<dbReference type="STRING" id="460265.Mnod_3225"/>
<sequence length="106" mass="11892">MIDAQHGTVSCKDCGESVSAFHALKTVATQEGLYRRQMAAMKREEAEIKEHRFLKAVRMLDRIWRGGRALPCCPHCKRGIYAHELTGASVGIALEEQRRKASPRSP</sequence>
<dbReference type="KEGG" id="mno:Mnod_3225"/>
<name>B8IKW2_METNO</name>